<keyword evidence="1" id="KW-1133">Transmembrane helix</keyword>
<feature type="transmembrane region" description="Helical" evidence="1">
    <location>
        <begin position="56"/>
        <end position="78"/>
    </location>
</feature>
<feature type="transmembrane region" description="Helical" evidence="1">
    <location>
        <begin position="12"/>
        <end position="35"/>
    </location>
</feature>
<dbReference type="SUPFAM" id="SSF81324">
    <property type="entry name" value="Voltage-gated potassium channels"/>
    <property type="match status" value="1"/>
</dbReference>
<proteinExistence type="predicted"/>
<feature type="transmembrane region" description="Helical" evidence="1">
    <location>
        <begin position="123"/>
        <end position="144"/>
    </location>
</feature>
<keyword evidence="1" id="KW-0812">Transmembrane</keyword>
<protein>
    <submittedName>
        <fullName evidence="3">Ion channel</fullName>
    </submittedName>
</protein>
<accession>A0ABU3N1Q1</accession>
<keyword evidence="1" id="KW-0472">Membrane</keyword>
<evidence type="ECO:0000256" key="1">
    <source>
        <dbReference type="SAM" id="Phobius"/>
    </source>
</evidence>
<dbReference type="EMBL" id="JALMLT010000001">
    <property type="protein sequence ID" value="MDT8758470.1"/>
    <property type="molecule type" value="Genomic_DNA"/>
</dbReference>
<sequence length="154" mass="16390">MDGDAEDMPLLAQLALSTLITASTVTLHLLGLAVLMRLIRGHRSRTPERGAILHDVLGIAGAAFGLFVLHAAEIWLYAAVYAVSGALAGFEEALYFSTSTYTTVGYGDLVLPKGWRVLGAIEGANGIILLGWSTAFFVSVVGRIRMLELDAGDR</sequence>
<dbReference type="Gene3D" id="1.10.287.70">
    <property type="match status" value="1"/>
</dbReference>
<reference evidence="3" key="1">
    <citation type="submission" date="2022-04" db="EMBL/GenBank/DDBJ databases">
        <title>Tomato heritable bacteria conferring resistance against bacterial wilt.</title>
        <authorList>
            <person name="Yin J."/>
        </authorList>
    </citation>
    <scope>NUCLEOTIDE SEQUENCE</scope>
    <source>
        <strain evidence="3">Cra20</strain>
    </source>
</reference>
<dbReference type="InterPro" id="IPR013099">
    <property type="entry name" value="K_chnl_dom"/>
</dbReference>
<comment type="caution">
    <text evidence="3">The sequence shown here is derived from an EMBL/GenBank/DDBJ whole genome shotgun (WGS) entry which is preliminary data.</text>
</comment>
<organism evidence="3">
    <name type="scientific">Sphingomonas psychrotolerans</name>
    <dbReference type="NCBI Taxonomy" id="1327635"/>
    <lineage>
        <taxon>Bacteria</taxon>
        <taxon>Pseudomonadati</taxon>
        <taxon>Pseudomonadota</taxon>
        <taxon>Alphaproteobacteria</taxon>
        <taxon>Sphingomonadales</taxon>
        <taxon>Sphingomonadaceae</taxon>
        <taxon>Sphingomonas</taxon>
    </lineage>
</organism>
<gene>
    <name evidence="3" type="ORF">MZO42_07155</name>
</gene>
<evidence type="ECO:0000313" key="3">
    <source>
        <dbReference type="EMBL" id="MDT8758470.1"/>
    </source>
</evidence>
<feature type="domain" description="Potassium channel" evidence="2">
    <location>
        <begin position="74"/>
        <end position="141"/>
    </location>
</feature>
<dbReference type="Pfam" id="PF07885">
    <property type="entry name" value="Ion_trans_2"/>
    <property type="match status" value="1"/>
</dbReference>
<evidence type="ECO:0000259" key="2">
    <source>
        <dbReference type="Pfam" id="PF07885"/>
    </source>
</evidence>
<name>A0ABU3N1Q1_9SPHN</name>